<dbReference type="PANTHER" id="PTHR33871">
    <property type="entry name" value="OS05G0503100 PROTEIN-RELATED"/>
    <property type="match status" value="1"/>
</dbReference>
<dbReference type="EMBL" id="BKCJ010392972">
    <property type="protein sequence ID" value="GFA25270.1"/>
    <property type="molecule type" value="Genomic_DNA"/>
</dbReference>
<proteinExistence type="predicted"/>
<accession>A0A699JB95</accession>
<evidence type="ECO:0000256" key="1">
    <source>
        <dbReference type="SAM" id="MobiDB-lite"/>
    </source>
</evidence>
<gene>
    <name evidence="2" type="ORF">Tci_597242</name>
</gene>
<dbReference type="AlphaFoldDB" id="A0A699JB95"/>
<dbReference type="PANTHER" id="PTHR33871:SF1">
    <property type="entry name" value="OS05G0503100 PROTEIN"/>
    <property type="match status" value="1"/>
</dbReference>
<reference evidence="2" key="1">
    <citation type="journal article" date="2019" name="Sci. Rep.">
        <title>Draft genome of Tanacetum cinerariifolium, the natural source of mosquito coil.</title>
        <authorList>
            <person name="Yamashiro T."/>
            <person name="Shiraishi A."/>
            <person name="Satake H."/>
            <person name="Nakayama K."/>
        </authorList>
    </citation>
    <scope>NUCLEOTIDE SEQUENCE</scope>
</reference>
<feature type="region of interest" description="Disordered" evidence="1">
    <location>
        <begin position="1"/>
        <end position="63"/>
    </location>
</feature>
<feature type="compositionally biased region" description="Basic and acidic residues" evidence="1">
    <location>
        <begin position="49"/>
        <end position="60"/>
    </location>
</feature>
<comment type="caution">
    <text evidence="2">The sequence shown here is derived from an EMBL/GenBank/DDBJ whole genome shotgun (WGS) entry which is preliminary data.</text>
</comment>
<evidence type="ECO:0000313" key="2">
    <source>
        <dbReference type="EMBL" id="GFA25270.1"/>
    </source>
</evidence>
<protein>
    <submittedName>
        <fullName evidence="2">Uncharacterized protein</fullName>
    </submittedName>
</protein>
<organism evidence="2">
    <name type="scientific">Tanacetum cinerariifolium</name>
    <name type="common">Dalmatian daisy</name>
    <name type="synonym">Chrysanthemum cinerariifolium</name>
    <dbReference type="NCBI Taxonomy" id="118510"/>
    <lineage>
        <taxon>Eukaryota</taxon>
        <taxon>Viridiplantae</taxon>
        <taxon>Streptophyta</taxon>
        <taxon>Embryophyta</taxon>
        <taxon>Tracheophyta</taxon>
        <taxon>Spermatophyta</taxon>
        <taxon>Magnoliopsida</taxon>
        <taxon>eudicotyledons</taxon>
        <taxon>Gunneridae</taxon>
        <taxon>Pentapetalae</taxon>
        <taxon>asterids</taxon>
        <taxon>campanulids</taxon>
        <taxon>Asterales</taxon>
        <taxon>Asteraceae</taxon>
        <taxon>Asteroideae</taxon>
        <taxon>Anthemideae</taxon>
        <taxon>Anthemidinae</taxon>
        <taxon>Tanacetum</taxon>
    </lineage>
</organism>
<sequence length="226" mass="25013">MGCFLSTKTNKQPPTPQPKHNDPTPSEEENKTKQETPQILFKNNTSHDATVKKPTEEHVSEQVSDMCSYTDSFFSVATTTTTVTTDGKVNVAKTEDDDDGEVTQKLNTCPPTKRIPKKPPNKLSDKRELLPSNIMQTRQHNRNVVRRDKPARKPRSSGGLGKCRNVTLKHSEEMNVKLGGNKGKVKVVKIGDGGVSVPPVLVPEPDPEISESLENPLITLECFIFL</sequence>
<feature type="compositionally biased region" description="Polar residues" evidence="1">
    <location>
        <begin position="35"/>
        <end position="48"/>
    </location>
</feature>
<name>A0A699JB95_TANCI</name>